<feature type="transmembrane region" description="Helical" evidence="8">
    <location>
        <begin position="205"/>
        <end position="227"/>
    </location>
</feature>
<accession>A0A370U746</accession>
<evidence type="ECO:0000256" key="5">
    <source>
        <dbReference type="ARBA" id="ARBA00022692"/>
    </source>
</evidence>
<keyword evidence="7 8" id="KW-0472">Membrane</keyword>
<organism evidence="9 10">
    <name type="scientific">Marinomonas piezotolerans</name>
    <dbReference type="NCBI Taxonomy" id="2213058"/>
    <lineage>
        <taxon>Bacteria</taxon>
        <taxon>Pseudomonadati</taxon>
        <taxon>Pseudomonadota</taxon>
        <taxon>Gammaproteobacteria</taxon>
        <taxon>Oceanospirillales</taxon>
        <taxon>Oceanospirillaceae</taxon>
        <taxon>Marinomonas</taxon>
    </lineage>
</organism>
<dbReference type="InterPro" id="IPR052017">
    <property type="entry name" value="TSUP"/>
</dbReference>
<dbReference type="PANTHER" id="PTHR30269:SF0">
    <property type="entry name" value="MEMBRANE TRANSPORTER PROTEIN YFCA-RELATED"/>
    <property type="match status" value="1"/>
</dbReference>
<feature type="transmembrane region" description="Helical" evidence="8">
    <location>
        <begin position="180"/>
        <end position="199"/>
    </location>
</feature>
<evidence type="ECO:0000256" key="6">
    <source>
        <dbReference type="ARBA" id="ARBA00022989"/>
    </source>
</evidence>
<dbReference type="EMBL" id="QKRA01000006">
    <property type="protein sequence ID" value="RDL43599.1"/>
    <property type="molecule type" value="Genomic_DNA"/>
</dbReference>
<evidence type="ECO:0000256" key="2">
    <source>
        <dbReference type="ARBA" id="ARBA00009142"/>
    </source>
</evidence>
<evidence type="ECO:0000256" key="3">
    <source>
        <dbReference type="ARBA" id="ARBA00022448"/>
    </source>
</evidence>
<dbReference type="Proteomes" id="UP000254326">
    <property type="component" value="Unassembled WGS sequence"/>
</dbReference>
<dbReference type="RefSeq" id="WP_115468517.1">
    <property type="nucleotide sequence ID" value="NZ_QKRA01000006.1"/>
</dbReference>
<keyword evidence="6 8" id="KW-1133">Transmembrane helix</keyword>
<evidence type="ECO:0000256" key="8">
    <source>
        <dbReference type="RuleBase" id="RU363041"/>
    </source>
</evidence>
<dbReference type="GO" id="GO:0005886">
    <property type="term" value="C:plasma membrane"/>
    <property type="evidence" value="ECO:0007669"/>
    <property type="project" value="UniProtKB-SubCell"/>
</dbReference>
<protein>
    <recommendedName>
        <fullName evidence="8">Probable membrane transporter protein</fullName>
    </recommendedName>
</protein>
<feature type="transmembrane region" description="Helical" evidence="8">
    <location>
        <begin position="143"/>
        <end position="168"/>
    </location>
</feature>
<dbReference type="PANTHER" id="PTHR30269">
    <property type="entry name" value="TRANSMEMBRANE PROTEIN YFCA"/>
    <property type="match status" value="1"/>
</dbReference>
<evidence type="ECO:0000313" key="10">
    <source>
        <dbReference type="Proteomes" id="UP000254326"/>
    </source>
</evidence>
<feature type="transmembrane region" description="Helical" evidence="8">
    <location>
        <begin position="234"/>
        <end position="252"/>
    </location>
</feature>
<dbReference type="OrthoDB" id="9807082at2"/>
<name>A0A370U746_9GAMM</name>
<keyword evidence="3" id="KW-0813">Transport</keyword>
<evidence type="ECO:0000256" key="7">
    <source>
        <dbReference type="ARBA" id="ARBA00023136"/>
    </source>
</evidence>
<keyword evidence="10" id="KW-1185">Reference proteome</keyword>
<comment type="caution">
    <text evidence="9">The sequence shown here is derived from an EMBL/GenBank/DDBJ whole genome shotgun (WGS) entry which is preliminary data.</text>
</comment>
<comment type="similarity">
    <text evidence="2 8">Belongs to the 4-toluene sulfonate uptake permease (TSUP) (TC 2.A.102) family.</text>
</comment>
<dbReference type="Pfam" id="PF01925">
    <property type="entry name" value="TauE"/>
    <property type="match status" value="1"/>
</dbReference>
<evidence type="ECO:0000256" key="4">
    <source>
        <dbReference type="ARBA" id="ARBA00022475"/>
    </source>
</evidence>
<gene>
    <name evidence="9" type="ORF">DN730_12675</name>
</gene>
<dbReference type="AlphaFoldDB" id="A0A370U746"/>
<feature type="transmembrane region" description="Helical" evidence="8">
    <location>
        <begin position="76"/>
        <end position="93"/>
    </location>
</feature>
<keyword evidence="4 8" id="KW-1003">Cell membrane</keyword>
<evidence type="ECO:0000256" key="1">
    <source>
        <dbReference type="ARBA" id="ARBA00004651"/>
    </source>
</evidence>
<evidence type="ECO:0000313" key="9">
    <source>
        <dbReference type="EMBL" id="RDL43599.1"/>
    </source>
</evidence>
<sequence>MEYTIASIFLLIGTGVLAGIINTLAGGGSNLTLPALMVMGMPADIANATNRVGVLLQGLVGVRGFHKAGKVDASDFVPVMIPTLTGGIIGAYIASYAPEYVLKPLLLTAMLSMTIIMIIKPSVISPPAGTTPFKVKQRPSAWIALFITGIYGGFVQAGVGFLLITALAGTLRYDLVRTNALKMVCTIGFTSVALVVFIWNDQVLWVPGLILACGTMAGSFVAVKFAINADPKHLKWFLLVMTCCGCIAALFSE</sequence>
<comment type="subcellular location">
    <subcellularLocation>
        <location evidence="1 8">Cell membrane</location>
        <topology evidence="1 8">Multi-pass membrane protein</topology>
    </subcellularLocation>
</comment>
<dbReference type="InterPro" id="IPR002781">
    <property type="entry name" value="TM_pro_TauE-like"/>
</dbReference>
<proteinExistence type="inferred from homology"/>
<reference evidence="9 10" key="1">
    <citation type="submission" date="2018-06" db="EMBL/GenBank/DDBJ databases">
        <title>Marinomonas sp. YLB-05 draft genome sequence.</title>
        <authorList>
            <person name="Yu L."/>
            <person name="Tang X."/>
        </authorList>
    </citation>
    <scope>NUCLEOTIDE SEQUENCE [LARGE SCALE GENOMIC DNA]</scope>
    <source>
        <strain evidence="9 10">YLB-05</strain>
    </source>
</reference>
<feature type="transmembrane region" description="Helical" evidence="8">
    <location>
        <begin position="105"/>
        <end position="123"/>
    </location>
</feature>
<keyword evidence="5 8" id="KW-0812">Transmembrane</keyword>